<dbReference type="EMBL" id="GDID01007648">
    <property type="protein sequence ID" value="JAP88958.1"/>
    <property type="molecule type" value="Transcribed_RNA"/>
</dbReference>
<name>A0A146JXP1_9EUKA</name>
<sequence>IGEPKAGEHGMLVSIPVKFVNQSLYNQILDAPQIKIPDIQMNVSGHQMTFSNIQLQQLIVEKLIFDVNQENQFINLSLPNMFVKVYFDYTGTFKGNAVITANIDFSIRVHPFITDYNLSAYTDNLYLQVRNAQATTNEKFVKPFQAILRKVMGDYVAKINAGEYNQQITDQVNQNLQKTIFIKKLSTQTDQRVLNFQMNKMNFEVQTVAQMCFQSCNFTFHAKKAVDIFKSGQNLQIMLHRSAFGADYVANTGLVVKNGQDEFICNVKPGIQEFNLKLNLECKIGQCGGNCTQKIAEIETKEINFERAVAQKCNKVKYLYDEWVYIGCD</sequence>
<gene>
    <name evidence="1" type="ORF">TPC1_31547</name>
</gene>
<proteinExistence type="predicted"/>
<evidence type="ECO:0000313" key="1">
    <source>
        <dbReference type="EMBL" id="JAP88958.1"/>
    </source>
</evidence>
<protein>
    <submittedName>
        <fullName evidence="1">Uncharacterized protein</fullName>
    </submittedName>
</protein>
<feature type="non-terminal residue" evidence="1">
    <location>
        <position position="1"/>
    </location>
</feature>
<organism evidence="1">
    <name type="scientific">Trepomonas sp. PC1</name>
    <dbReference type="NCBI Taxonomy" id="1076344"/>
    <lineage>
        <taxon>Eukaryota</taxon>
        <taxon>Metamonada</taxon>
        <taxon>Diplomonadida</taxon>
        <taxon>Hexamitidae</taxon>
        <taxon>Hexamitinae</taxon>
        <taxon>Trepomonas</taxon>
    </lineage>
</organism>
<reference evidence="1" key="1">
    <citation type="submission" date="2015-07" db="EMBL/GenBank/DDBJ databases">
        <title>Adaptation to a free-living lifestyle via gene acquisitions in the diplomonad Trepomonas sp. PC1.</title>
        <authorList>
            <person name="Xu F."/>
            <person name="Jerlstrom-Hultqvist J."/>
            <person name="Kolisko M."/>
            <person name="Simpson A.G.B."/>
            <person name="Roger A.J."/>
            <person name="Svard S.G."/>
            <person name="Andersson J.O."/>
        </authorList>
    </citation>
    <scope>NUCLEOTIDE SEQUENCE</scope>
    <source>
        <strain evidence="1">PC1</strain>
    </source>
</reference>
<dbReference type="AlphaFoldDB" id="A0A146JXP1"/>
<accession>A0A146JXP1</accession>